<sequence length="338" mass="38509">MQKELSIINEKMPGIVKVDHQLVNRSIGTLNDNVAFIKLSLNNTFSSKALKAFLEIHSIPSNPKYAKWKVWFNSFPVTREYKSNYSLTIKNQQHDIFVYDVTPIINRDIKRKTHKLVIKNIGSTAIYVGYVLLTVQLEAENVETYHYYQVLTSECSYESPCALSIPECTAYAKTQSRINAYHQSPPVEVFLSTSTWKERALFPTRIVDLVIEGCVGNRIVIAPNSHENMYLLSVHSYASNYDRPQIDIKATSTQKEREVEVEISVFNQGKADAKDLMIVGILYGNTIYNKKLKALRPGDVFTDKITVEKPKTPATIAIRAVWNEYGETIFKETKLNIS</sequence>
<dbReference type="AlphaFoldDB" id="A0A7C1II87"/>
<evidence type="ECO:0008006" key="2">
    <source>
        <dbReference type="Google" id="ProtNLM"/>
    </source>
</evidence>
<reference evidence="1" key="1">
    <citation type="journal article" date="2020" name="mSystems">
        <title>Genome- and Community-Level Interaction Insights into Carbon Utilization and Element Cycling Functions of Hydrothermarchaeota in Hydrothermal Sediment.</title>
        <authorList>
            <person name="Zhou Z."/>
            <person name="Liu Y."/>
            <person name="Xu W."/>
            <person name="Pan J."/>
            <person name="Luo Z.H."/>
            <person name="Li M."/>
        </authorList>
    </citation>
    <scope>NUCLEOTIDE SEQUENCE [LARGE SCALE GENOMIC DNA]</scope>
    <source>
        <strain evidence="1">SpSt-123</strain>
    </source>
</reference>
<proteinExistence type="predicted"/>
<comment type="caution">
    <text evidence="1">The sequence shown here is derived from an EMBL/GenBank/DDBJ whole genome shotgun (WGS) entry which is preliminary data.</text>
</comment>
<dbReference type="EMBL" id="DSDY01000145">
    <property type="protein sequence ID" value="HDS10893.1"/>
    <property type="molecule type" value="Genomic_DNA"/>
</dbReference>
<name>A0A7C1II87_9CREN</name>
<organism evidence="1">
    <name type="scientific">Fervidicoccus fontis</name>
    <dbReference type="NCBI Taxonomy" id="683846"/>
    <lineage>
        <taxon>Archaea</taxon>
        <taxon>Thermoproteota</taxon>
        <taxon>Thermoprotei</taxon>
        <taxon>Fervidicoccales</taxon>
        <taxon>Fervidicoccaceae</taxon>
        <taxon>Fervidicoccus</taxon>
    </lineage>
</organism>
<protein>
    <recommendedName>
        <fullName evidence="2">CARDB domain-containing protein</fullName>
    </recommendedName>
</protein>
<gene>
    <name evidence="1" type="ORF">ENO04_04695</name>
</gene>
<evidence type="ECO:0000313" key="1">
    <source>
        <dbReference type="EMBL" id="HDS10893.1"/>
    </source>
</evidence>
<accession>A0A7C1II87</accession>